<keyword evidence="1 2" id="KW-0129">CBS domain</keyword>
<proteinExistence type="predicted"/>
<feature type="domain" description="CBS" evidence="3">
    <location>
        <begin position="69"/>
        <end position="124"/>
    </location>
</feature>
<dbReference type="Gene3D" id="3.10.580.10">
    <property type="entry name" value="CBS-domain"/>
    <property type="match status" value="1"/>
</dbReference>
<evidence type="ECO:0000256" key="2">
    <source>
        <dbReference type="PROSITE-ProRule" id="PRU00703"/>
    </source>
</evidence>
<organism evidence="4 5">
    <name type="scientific">Amycolatopsis magusensis</name>
    <dbReference type="NCBI Taxonomy" id="882444"/>
    <lineage>
        <taxon>Bacteria</taxon>
        <taxon>Bacillati</taxon>
        <taxon>Actinomycetota</taxon>
        <taxon>Actinomycetes</taxon>
        <taxon>Pseudonocardiales</taxon>
        <taxon>Pseudonocardiaceae</taxon>
        <taxon>Amycolatopsis</taxon>
    </lineage>
</organism>
<gene>
    <name evidence="4" type="ORF">JOM49_005210</name>
</gene>
<evidence type="ECO:0000259" key="3">
    <source>
        <dbReference type="PROSITE" id="PS51371"/>
    </source>
</evidence>
<comment type="caution">
    <text evidence="4">The sequence shown here is derived from an EMBL/GenBank/DDBJ whole genome shotgun (WGS) entry which is preliminary data.</text>
</comment>
<evidence type="ECO:0000313" key="4">
    <source>
        <dbReference type="EMBL" id="MBP2183684.1"/>
    </source>
</evidence>
<dbReference type="InterPro" id="IPR051257">
    <property type="entry name" value="Diverse_CBS-Domain"/>
</dbReference>
<protein>
    <submittedName>
        <fullName evidence="4">CBS domain-containing protein</fullName>
    </submittedName>
</protein>
<dbReference type="Proteomes" id="UP000741013">
    <property type="component" value="Unassembled WGS sequence"/>
</dbReference>
<dbReference type="PANTHER" id="PTHR43080">
    <property type="entry name" value="CBS DOMAIN-CONTAINING PROTEIN CBSX3, MITOCHONDRIAL"/>
    <property type="match status" value="1"/>
</dbReference>
<dbReference type="SMART" id="SM00116">
    <property type="entry name" value="CBS"/>
    <property type="match status" value="2"/>
</dbReference>
<feature type="domain" description="CBS" evidence="3">
    <location>
        <begin position="7"/>
        <end position="64"/>
    </location>
</feature>
<dbReference type="RefSeq" id="WP_209666823.1">
    <property type="nucleotide sequence ID" value="NZ_JAGGMS010000001.1"/>
</dbReference>
<keyword evidence="5" id="KW-1185">Reference proteome</keyword>
<dbReference type="InterPro" id="IPR000644">
    <property type="entry name" value="CBS_dom"/>
</dbReference>
<accession>A0ABS4PXX6</accession>
<dbReference type="Pfam" id="PF00571">
    <property type="entry name" value="CBS"/>
    <property type="match status" value="2"/>
</dbReference>
<dbReference type="PROSITE" id="PS51371">
    <property type="entry name" value="CBS"/>
    <property type="match status" value="2"/>
</dbReference>
<dbReference type="PANTHER" id="PTHR43080:SF2">
    <property type="entry name" value="CBS DOMAIN-CONTAINING PROTEIN"/>
    <property type="match status" value="1"/>
</dbReference>
<name>A0ABS4PXX6_9PSEU</name>
<dbReference type="InterPro" id="IPR046342">
    <property type="entry name" value="CBS_dom_sf"/>
</dbReference>
<dbReference type="SUPFAM" id="SSF54631">
    <property type="entry name" value="CBS-domain pair"/>
    <property type="match status" value="1"/>
</dbReference>
<sequence>MLAREIMTRPAVAVSPGTPVREATAMLIEHGFAGMPVVNEDEQVVGVFTEADALRADFGAATATVDAVMAKPVEVVSPDTDVAEIARHMLIDRLRCIPVVEEGVLAGVISRRDLLRPLVRHDDAIVAHLHALLDDYSGHRKRWSVDVVGGVVSVGGGFADAAERQTIRALAHTVPGVSQVELH</sequence>
<dbReference type="EMBL" id="JAGGMS010000001">
    <property type="protein sequence ID" value="MBP2183684.1"/>
    <property type="molecule type" value="Genomic_DNA"/>
</dbReference>
<reference evidence="4 5" key="1">
    <citation type="submission" date="2021-03" db="EMBL/GenBank/DDBJ databases">
        <title>Sequencing the genomes of 1000 actinobacteria strains.</title>
        <authorList>
            <person name="Klenk H.-P."/>
        </authorList>
    </citation>
    <scope>NUCLEOTIDE SEQUENCE [LARGE SCALE GENOMIC DNA]</scope>
    <source>
        <strain evidence="4 5">DSM 45510</strain>
    </source>
</reference>
<evidence type="ECO:0000256" key="1">
    <source>
        <dbReference type="ARBA" id="ARBA00023122"/>
    </source>
</evidence>
<evidence type="ECO:0000313" key="5">
    <source>
        <dbReference type="Proteomes" id="UP000741013"/>
    </source>
</evidence>